<dbReference type="GO" id="GO:0006488">
    <property type="term" value="P:dolichol-linked oligosaccharide biosynthetic process"/>
    <property type="evidence" value="ECO:0007669"/>
    <property type="project" value="TreeGrafter"/>
</dbReference>
<dbReference type="AlphaFoldDB" id="A0A8H3J5Z9"/>
<evidence type="ECO:0000256" key="6">
    <source>
        <dbReference type="ARBA" id="ARBA00048184"/>
    </source>
</evidence>
<gene>
    <name evidence="7 10" type="primary">ALG13</name>
    <name evidence="10" type="ORF">IMSHALPRED_002461</name>
</gene>
<dbReference type="Proteomes" id="UP000664534">
    <property type="component" value="Unassembled WGS sequence"/>
</dbReference>
<dbReference type="InterPro" id="IPR007235">
    <property type="entry name" value="Glyco_trans_28_C"/>
</dbReference>
<evidence type="ECO:0000256" key="8">
    <source>
        <dbReference type="SAM" id="MobiDB-lite"/>
    </source>
</evidence>
<name>A0A8H3J5Z9_9LECA</name>
<dbReference type="SUPFAM" id="SSF53756">
    <property type="entry name" value="UDP-Glycosyltransferase/glycogen phosphorylase"/>
    <property type="match status" value="1"/>
</dbReference>
<proteinExistence type="inferred from homology"/>
<protein>
    <recommendedName>
        <fullName evidence="3 7">UDP-N-acetylglucosamine transferase subunit ALG13</fullName>
        <ecNumber evidence="2 7">2.4.1.141</ecNumber>
    </recommendedName>
    <alternativeName>
        <fullName evidence="5 7">Asparagine-linked glycosylation protein 13</fullName>
    </alternativeName>
</protein>
<evidence type="ECO:0000256" key="4">
    <source>
        <dbReference type="ARBA" id="ARBA00024804"/>
    </source>
</evidence>
<evidence type="ECO:0000256" key="1">
    <source>
        <dbReference type="ARBA" id="ARBA00011198"/>
    </source>
</evidence>
<accession>A0A8H3J5Z9</accession>
<dbReference type="GO" id="GO:0043541">
    <property type="term" value="C:UDP-N-acetylglucosamine transferase complex"/>
    <property type="evidence" value="ECO:0007669"/>
    <property type="project" value="TreeGrafter"/>
</dbReference>
<dbReference type="GO" id="GO:0004577">
    <property type="term" value="F:N-acetylglucosaminyldiphosphodolichol N-acetylglucosaminyltransferase activity"/>
    <property type="evidence" value="ECO:0007669"/>
    <property type="project" value="UniProtKB-EC"/>
</dbReference>
<sequence length="259" mass="28476">MPRKKPRWGVPVRLIPCGVDWVTDVRVLESPRIHHLSFDLSDIGRSSILDHRPKIVMSIPGQHAKSRKVCFVTVGATASFDSLIKVTLNPHFLEALRTYDYTDLQLQYGKDGQKALEEFRRSKDAMSEGVQDLSISGFDFNKQGLGSEMRAAKGEGNGVEGVVISHAGSGSILDALRIAVPIIVVPNPDLLDNHQEELAEELAIQGYVVHGHLDDLPAAIRRAESLRKTQKPWPPNDTGDNPSDKGLVGVMDDELGFVD</sequence>
<keyword evidence="7" id="KW-0808">Transferase</keyword>
<evidence type="ECO:0000256" key="2">
    <source>
        <dbReference type="ARBA" id="ARBA00012614"/>
    </source>
</evidence>
<evidence type="ECO:0000256" key="3">
    <source>
        <dbReference type="ARBA" id="ARBA00017468"/>
    </source>
</evidence>
<evidence type="ECO:0000313" key="11">
    <source>
        <dbReference type="Proteomes" id="UP000664534"/>
    </source>
</evidence>
<dbReference type="Pfam" id="PF04101">
    <property type="entry name" value="Glyco_tran_28_C"/>
    <property type="match status" value="1"/>
</dbReference>
<keyword evidence="7 10" id="KW-0328">Glycosyltransferase</keyword>
<comment type="caution">
    <text evidence="10">The sequence shown here is derived from an EMBL/GenBank/DDBJ whole genome shotgun (WGS) entry which is preliminary data.</text>
</comment>
<comment type="subunit">
    <text evidence="1 7">Heterodimer with ALG14 to form a functional enzyme.</text>
</comment>
<evidence type="ECO:0000256" key="7">
    <source>
        <dbReference type="RuleBase" id="RU362128"/>
    </source>
</evidence>
<evidence type="ECO:0000259" key="9">
    <source>
        <dbReference type="Pfam" id="PF04101"/>
    </source>
</evidence>
<dbReference type="PANTHER" id="PTHR47043:SF1">
    <property type="entry name" value="UDP-N-ACETYLGLUCOSAMINE TRANSFERASE SUBUNIT ALG13"/>
    <property type="match status" value="1"/>
</dbReference>
<organism evidence="10 11">
    <name type="scientific">Imshaugia aleurites</name>
    <dbReference type="NCBI Taxonomy" id="172621"/>
    <lineage>
        <taxon>Eukaryota</taxon>
        <taxon>Fungi</taxon>
        <taxon>Dikarya</taxon>
        <taxon>Ascomycota</taxon>
        <taxon>Pezizomycotina</taxon>
        <taxon>Lecanoromycetes</taxon>
        <taxon>OSLEUM clade</taxon>
        <taxon>Lecanoromycetidae</taxon>
        <taxon>Lecanorales</taxon>
        <taxon>Lecanorineae</taxon>
        <taxon>Parmeliaceae</taxon>
        <taxon>Imshaugia</taxon>
    </lineage>
</organism>
<dbReference type="InterPro" id="IPR052474">
    <property type="entry name" value="UDP-GlcNAc_transferase"/>
</dbReference>
<keyword evidence="11" id="KW-1185">Reference proteome</keyword>
<dbReference type="EMBL" id="CAJPDT010000143">
    <property type="protein sequence ID" value="CAF9941189.1"/>
    <property type="molecule type" value="Genomic_DNA"/>
</dbReference>
<dbReference type="PANTHER" id="PTHR47043">
    <property type="entry name" value="UDP-N-ACETYLGLUCOSAMINE TRANSFERASE SUBUNIT ALG13"/>
    <property type="match status" value="1"/>
</dbReference>
<dbReference type="OrthoDB" id="20273at2759"/>
<feature type="region of interest" description="Disordered" evidence="8">
    <location>
        <begin position="226"/>
        <end position="252"/>
    </location>
</feature>
<comment type="function">
    <text evidence="4 7">Involved in protein N-glycosylation. Essential for the second step of the dolichol-linked oligosaccharide pathway.</text>
</comment>
<reference evidence="10" key="1">
    <citation type="submission" date="2021-03" db="EMBL/GenBank/DDBJ databases">
        <authorList>
            <person name="Tagirdzhanova G."/>
        </authorList>
    </citation>
    <scope>NUCLEOTIDE SEQUENCE</scope>
</reference>
<keyword evidence="7" id="KW-0256">Endoplasmic reticulum</keyword>
<comment type="similarity">
    <text evidence="7">Belongs to the glycosyltransferase 28 family.</text>
</comment>
<feature type="domain" description="Glycosyl transferase family 28 C-terminal" evidence="9">
    <location>
        <begin position="69"/>
        <end position="207"/>
    </location>
</feature>
<evidence type="ECO:0000256" key="5">
    <source>
        <dbReference type="ARBA" id="ARBA00032061"/>
    </source>
</evidence>
<dbReference type="Gene3D" id="3.40.50.2000">
    <property type="entry name" value="Glycogen Phosphorylase B"/>
    <property type="match status" value="1"/>
</dbReference>
<dbReference type="EC" id="2.4.1.141" evidence="2 7"/>
<evidence type="ECO:0000313" key="10">
    <source>
        <dbReference type="EMBL" id="CAF9941189.1"/>
    </source>
</evidence>
<comment type="catalytic activity">
    <reaction evidence="6">
        <text>an N-acetyl-alpha-D-glucosaminyl-diphospho-di-trans,poly-cis-dolichol + UDP-N-acetyl-alpha-D-glucosamine = an N,N'-diacetylchitobiosyl-diphospho-di-trans,poly-cis-dolichol + UDP + H(+)</text>
        <dbReference type="Rhea" id="RHEA:23380"/>
        <dbReference type="Rhea" id="RHEA-COMP:19507"/>
        <dbReference type="Rhea" id="RHEA-COMP:19510"/>
        <dbReference type="ChEBI" id="CHEBI:15378"/>
        <dbReference type="ChEBI" id="CHEBI:57269"/>
        <dbReference type="ChEBI" id="CHEBI:57705"/>
        <dbReference type="ChEBI" id="CHEBI:58223"/>
        <dbReference type="ChEBI" id="CHEBI:58427"/>
        <dbReference type="EC" id="2.4.1.141"/>
    </reaction>
</comment>
<comment type="subcellular location">
    <subcellularLocation>
        <location evidence="7">Endoplasmic reticulum</location>
    </subcellularLocation>
</comment>